<protein>
    <submittedName>
        <fullName evidence="2">Uncharacterized protein</fullName>
    </submittedName>
</protein>
<accession>A0A1V9Y168</accession>
<feature type="compositionally biased region" description="Basic and acidic residues" evidence="1">
    <location>
        <begin position="93"/>
        <end position="104"/>
    </location>
</feature>
<evidence type="ECO:0000313" key="3">
    <source>
        <dbReference type="Proteomes" id="UP000192247"/>
    </source>
</evidence>
<feature type="region of interest" description="Disordered" evidence="1">
    <location>
        <begin position="63"/>
        <end position="105"/>
    </location>
</feature>
<reference evidence="2 3" key="1">
    <citation type="journal article" date="2017" name="Gigascience">
        <title>Draft genome of the honey bee ectoparasitic mite, Tropilaelaps mercedesae, is shaped by the parasitic life history.</title>
        <authorList>
            <person name="Dong X."/>
            <person name="Armstrong S.D."/>
            <person name="Xia D."/>
            <person name="Makepeace B.L."/>
            <person name="Darby A.C."/>
            <person name="Kadowaki T."/>
        </authorList>
    </citation>
    <scope>NUCLEOTIDE SEQUENCE [LARGE SCALE GENOMIC DNA]</scope>
    <source>
        <strain evidence="2">Wuxi-XJTLU</strain>
    </source>
</reference>
<keyword evidence="3" id="KW-1185">Reference proteome</keyword>
<dbReference type="Proteomes" id="UP000192247">
    <property type="component" value="Unassembled WGS sequence"/>
</dbReference>
<comment type="caution">
    <text evidence="2">The sequence shown here is derived from an EMBL/GenBank/DDBJ whole genome shotgun (WGS) entry which is preliminary data.</text>
</comment>
<gene>
    <name evidence="2" type="ORF">BIW11_05709</name>
</gene>
<name>A0A1V9Y168_9ACAR</name>
<dbReference type="EMBL" id="MNPL01001078">
    <property type="protein sequence ID" value="OQR79475.1"/>
    <property type="molecule type" value="Genomic_DNA"/>
</dbReference>
<organism evidence="2 3">
    <name type="scientific">Tropilaelaps mercedesae</name>
    <dbReference type="NCBI Taxonomy" id="418985"/>
    <lineage>
        <taxon>Eukaryota</taxon>
        <taxon>Metazoa</taxon>
        <taxon>Ecdysozoa</taxon>
        <taxon>Arthropoda</taxon>
        <taxon>Chelicerata</taxon>
        <taxon>Arachnida</taxon>
        <taxon>Acari</taxon>
        <taxon>Parasitiformes</taxon>
        <taxon>Mesostigmata</taxon>
        <taxon>Gamasina</taxon>
        <taxon>Dermanyssoidea</taxon>
        <taxon>Laelapidae</taxon>
        <taxon>Tropilaelaps</taxon>
    </lineage>
</organism>
<proteinExistence type="predicted"/>
<evidence type="ECO:0000313" key="2">
    <source>
        <dbReference type="EMBL" id="OQR79475.1"/>
    </source>
</evidence>
<sequence length="141" mass="15135">MDTLRALRPVHTPNPPLVNGVLPDTTQWLKGCRRIFRRGSFKIGAPGLFPYLPTVLFRSVFAPSTNTGGRGETAESDKAPRAPASSHWPPTAEKGDNKSGKPAELKANVSSPGGFYYQCVQCVPCVSAAPWSHDKVGMNSA</sequence>
<dbReference type="InParanoid" id="A0A1V9Y168"/>
<evidence type="ECO:0000256" key="1">
    <source>
        <dbReference type="SAM" id="MobiDB-lite"/>
    </source>
</evidence>
<dbReference type="AlphaFoldDB" id="A0A1V9Y168"/>